<gene>
    <name evidence="2" type="ORF">SDC9_182275</name>
</gene>
<dbReference type="EMBL" id="VSSQ01087996">
    <property type="protein sequence ID" value="MPN34781.1"/>
    <property type="molecule type" value="Genomic_DNA"/>
</dbReference>
<dbReference type="AlphaFoldDB" id="A0A645H6Y3"/>
<evidence type="ECO:0000256" key="1">
    <source>
        <dbReference type="SAM" id="MobiDB-lite"/>
    </source>
</evidence>
<sequence>MIGHENLSTLGNNQLGRGHAAPGQRLQLRDQRGDIQRHAVSDDICGVGIEHTGGKLMQRKFPIITDDGVSRVGAALKTDDHIGFLRKQVGNFALAFVAPIGAYDCFHHNRFLQ</sequence>
<organism evidence="2">
    <name type="scientific">bioreactor metagenome</name>
    <dbReference type="NCBI Taxonomy" id="1076179"/>
    <lineage>
        <taxon>unclassified sequences</taxon>
        <taxon>metagenomes</taxon>
        <taxon>ecological metagenomes</taxon>
    </lineage>
</organism>
<feature type="region of interest" description="Disordered" evidence="1">
    <location>
        <begin position="1"/>
        <end position="23"/>
    </location>
</feature>
<proteinExistence type="predicted"/>
<name>A0A645H6Y3_9ZZZZ</name>
<protein>
    <submittedName>
        <fullName evidence="2">Uncharacterized protein</fullName>
    </submittedName>
</protein>
<evidence type="ECO:0000313" key="2">
    <source>
        <dbReference type="EMBL" id="MPN34781.1"/>
    </source>
</evidence>
<feature type="compositionally biased region" description="Polar residues" evidence="1">
    <location>
        <begin position="1"/>
        <end position="15"/>
    </location>
</feature>
<accession>A0A645H6Y3</accession>
<reference evidence="2" key="1">
    <citation type="submission" date="2019-08" db="EMBL/GenBank/DDBJ databases">
        <authorList>
            <person name="Kucharzyk K."/>
            <person name="Murdoch R.W."/>
            <person name="Higgins S."/>
            <person name="Loffler F."/>
        </authorList>
    </citation>
    <scope>NUCLEOTIDE SEQUENCE</scope>
</reference>
<comment type="caution">
    <text evidence="2">The sequence shown here is derived from an EMBL/GenBank/DDBJ whole genome shotgun (WGS) entry which is preliminary data.</text>
</comment>